<proteinExistence type="predicted"/>
<dbReference type="InterPro" id="IPR040079">
    <property type="entry name" value="Glutathione_S-Trfase"/>
</dbReference>
<protein>
    <submittedName>
        <fullName evidence="3">Glutathione S-transferase</fullName>
    </submittedName>
</protein>
<feature type="domain" description="GST N-terminal" evidence="1">
    <location>
        <begin position="1"/>
        <end position="83"/>
    </location>
</feature>
<dbReference type="Gene3D" id="1.20.1050.10">
    <property type="match status" value="1"/>
</dbReference>
<dbReference type="AlphaFoldDB" id="A0A2A6FL38"/>
<organism evidence="3 4">
    <name type="scientific">Mesorhizobium sanjuanii</name>
    <dbReference type="NCBI Taxonomy" id="2037900"/>
    <lineage>
        <taxon>Bacteria</taxon>
        <taxon>Pseudomonadati</taxon>
        <taxon>Pseudomonadota</taxon>
        <taxon>Alphaproteobacteria</taxon>
        <taxon>Hyphomicrobiales</taxon>
        <taxon>Phyllobacteriaceae</taxon>
        <taxon>Mesorhizobium</taxon>
    </lineage>
</organism>
<dbReference type="PROSITE" id="PS50405">
    <property type="entry name" value="GST_CTER"/>
    <property type="match status" value="1"/>
</dbReference>
<dbReference type="Pfam" id="PF13417">
    <property type="entry name" value="GST_N_3"/>
    <property type="match status" value="1"/>
</dbReference>
<evidence type="ECO:0000259" key="2">
    <source>
        <dbReference type="PROSITE" id="PS50405"/>
    </source>
</evidence>
<sequence>MSLTMHLHPLASFCWKPLIALYENGTPFASVVVDLGNEQSRAAFLKLWPAGKMPVLRDEALDQTVPESTIIIEYLNAHYPGPVEMIPADVDLARQVRLADRFYDFHVQEPMQKIVGDRLRPEGRTDPFGVEQARAQLRGSYAIIEQDMSSRTWATGEAFTMADCSAAPALFYANKVEPLGDKYPAVRRYHDRLLERRSVARVIEEAQPYFKFFPYNNG</sequence>
<dbReference type="Proteomes" id="UP000219182">
    <property type="component" value="Unassembled WGS sequence"/>
</dbReference>
<accession>A0A2A6FL38</accession>
<dbReference type="SFLD" id="SFLDS00019">
    <property type="entry name" value="Glutathione_Transferase_(cytos"/>
    <property type="match status" value="1"/>
</dbReference>
<comment type="caution">
    <text evidence="3">The sequence shown here is derived from an EMBL/GenBank/DDBJ whole genome shotgun (WGS) entry which is preliminary data.</text>
</comment>
<dbReference type="CDD" id="cd00299">
    <property type="entry name" value="GST_C_family"/>
    <property type="match status" value="1"/>
</dbReference>
<reference evidence="3 4" key="1">
    <citation type="submission" date="2017-09" db="EMBL/GenBank/DDBJ databases">
        <title>Mesorhizobum sanjuanii sp. nov. isolated from nodules of Lotus tenuis in saline-alkaline lowlands of Flooding Pampa.</title>
        <authorList>
            <person name="Sannazzaro A.I."/>
            <person name="Torres Tejerizo G.A."/>
            <person name="Fontana F."/>
            <person name="Cumpa Velazquez L.M."/>
            <person name="Hansen L."/>
            <person name="Pistorio M."/>
            <person name="Estrella M.J."/>
        </authorList>
    </citation>
    <scope>NUCLEOTIDE SEQUENCE [LARGE SCALE GENOMIC DNA]</scope>
    <source>
        <strain evidence="3 4">BSA136</strain>
    </source>
</reference>
<dbReference type="Gene3D" id="3.40.30.10">
    <property type="entry name" value="Glutaredoxin"/>
    <property type="match status" value="1"/>
</dbReference>
<feature type="domain" description="GST C-terminal" evidence="2">
    <location>
        <begin position="88"/>
        <end position="212"/>
    </location>
</feature>
<dbReference type="SUPFAM" id="SSF47616">
    <property type="entry name" value="GST C-terminal domain-like"/>
    <property type="match status" value="1"/>
</dbReference>
<dbReference type="InterPro" id="IPR010987">
    <property type="entry name" value="Glutathione-S-Trfase_C-like"/>
</dbReference>
<dbReference type="GO" id="GO:0016740">
    <property type="term" value="F:transferase activity"/>
    <property type="evidence" value="ECO:0007669"/>
    <property type="project" value="UniProtKB-KW"/>
</dbReference>
<evidence type="ECO:0000259" key="1">
    <source>
        <dbReference type="PROSITE" id="PS50404"/>
    </source>
</evidence>
<dbReference type="InterPro" id="IPR004045">
    <property type="entry name" value="Glutathione_S-Trfase_N"/>
</dbReference>
<dbReference type="SFLD" id="SFLDG00358">
    <property type="entry name" value="Main_(cytGST)"/>
    <property type="match status" value="1"/>
</dbReference>
<dbReference type="SUPFAM" id="SSF52833">
    <property type="entry name" value="Thioredoxin-like"/>
    <property type="match status" value="1"/>
</dbReference>
<keyword evidence="4" id="KW-1185">Reference proteome</keyword>
<dbReference type="PANTHER" id="PTHR44051">
    <property type="entry name" value="GLUTATHIONE S-TRANSFERASE-RELATED"/>
    <property type="match status" value="1"/>
</dbReference>
<dbReference type="InterPro" id="IPR036282">
    <property type="entry name" value="Glutathione-S-Trfase_C_sf"/>
</dbReference>
<evidence type="ECO:0000313" key="3">
    <source>
        <dbReference type="EMBL" id="PDQ22453.1"/>
    </source>
</evidence>
<dbReference type="Pfam" id="PF13410">
    <property type="entry name" value="GST_C_2"/>
    <property type="match status" value="1"/>
</dbReference>
<dbReference type="RefSeq" id="WP_097572016.1">
    <property type="nucleotide sequence ID" value="NZ_NWQG01000016.1"/>
</dbReference>
<name>A0A2A6FL38_9HYPH</name>
<keyword evidence="3" id="KW-0808">Transferase</keyword>
<dbReference type="PANTHER" id="PTHR44051:SF8">
    <property type="entry name" value="GLUTATHIONE S-TRANSFERASE GSTA"/>
    <property type="match status" value="1"/>
</dbReference>
<dbReference type="InterPro" id="IPR036249">
    <property type="entry name" value="Thioredoxin-like_sf"/>
</dbReference>
<evidence type="ECO:0000313" key="4">
    <source>
        <dbReference type="Proteomes" id="UP000219182"/>
    </source>
</evidence>
<gene>
    <name evidence="3" type="ORF">CN311_03520</name>
</gene>
<dbReference type="PROSITE" id="PS50404">
    <property type="entry name" value="GST_NTER"/>
    <property type="match status" value="1"/>
</dbReference>
<dbReference type="EMBL" id="NWQG01000016">
    <property type="protein sequence ID" value="PDQ22453.1"/>
    <property type="molecule type" value="Genomic_DNA"/>
</dbReference>
<dbReference type="CDD" id="cd00570">
    <property type="entry name" value="GST_N_family"/>
    <property type="match status" value="1"/>
</dbReference>